<name>A0A6G9Y4U3_9NOCA</name>
<keyword evidence="3" id="KW-1185">Reference proteome</keyword>
<accession>A0A6G9Y4U3</accession>
<evidence type="ECO:0000313" key="3">
    <source>
        <dbReference type="Proteomes" id="UP000503540"/>
    </source>
</evidence>
<feature type="domain" description="DUF5753" evidence="1">
    <location>
        <begin position="34"/>
        <end position="205"/>
    </location>
</feature>
<dbReference type="Proteomes" id="UP000503540">
    <property type="component" value="Chromosome"/>
</dbReference>
<dbReference type="AlphaFoldDB" id="A0A6G9Y4U3"/>
<protein>
    <recommendedName>
        <fullName evidence="1">DUF5753 domain-containing protein</fullName>
    </recommendedName>
</protein>
<dbReference type="InterPro" id="IPR043917">
    <property type="entry name" value="DUF5753"/>
</dbReference>
<dbReference type="KEGG" id="nah:F5544_01665"/>
<organism evidence="2 3">
    <name type="scientific">Nocardia arthritidis</name>
    <dbReference type="NCBI Taxonomy" id="228602"/>
    <lineage>
        <taxon>Bacteria</taxon>
        <taxon>Bacillati</taxon>
        <taxon>Actinomycetota</taxon>
        <taxon>Actinomycetes</taxon>
        <taxon>Mycobacteriales</taxon>
        <taxon>Nocardiaceae</taxon>
        <taxon>Nocardia</taxon>
    </lineage>
</organism>
<proteinExistence type="predicted"/>
<reference evidence="2 3" key="1">
    <citation type="journal article" date="2019" name="ACS Chem. Biol.">
        <title>Identification and Mobilization of a Cryptic Antibiotic Biosynthesis Gene Locus from a Human-Pathogenic Nocardia Isolate.</title>
        <authorList>
            <person name="Herisse M."/>
            <person name="Ishida K."/>
            <person name="Porter J.L."/>
            <person name="Howden B."/>
            <person name="Hertweck C."/>
            <person name="Stinear T.P."/>
            <person name="Pidot S.J."/>
        </authorList>
    </citation>
    <scope>NUCLEOTIDE SEQUENCE [LARGE SCALE GENOMIC DNA]</scope>
    <source>
        <strain evidence="2 3">AUSMDU00012717</strain>
    </source>
</reference>
<evidence type="ECO:0000313" key="2">
    <source>
        <dbReference type="EMBL" id="QIS08255.1"/>
    </source>
</evidence>
<gene>
    <name evidence="2" type="ORF">F5544_01665</name>
</gene>
<evidence type="ECO:0000259" key="1">
    <source>
        <dbReference type="Pfam" id="PF19054"/>
    </source>
</evidence>
<dbReference type="Pfam" id="PF19054">
    <property type="entry name" value="DUF5753"/>
    <property type="match status" value="1"/>
</dbReference>
<dbReference type="RefSeq" id="WP_167471530.1">
    <property type="nucleotide sequence ID" value="NZ_CP046172.1"/>
</dbReference>
<sequence>MIPGWLRKVFGHNSIDGYVAWPTLLADGFAPVQRRIHGTEAAARSLRWYQPELIPGLLQTRDYATEVLRACSAFLDGPGDLEEAVDARMQRKTVLLDEGHRFHFLIGEPALYHTLGDDRVMHQQLEYLLEALKTPRTTIGIIPLSAEFLCPTNSFVLHDRTSAEVETISAAISVTAADEVALYERAFELLAAQAVCDDDARILIEKAAQGL</sequence>
<dbReference type="EMBL" id="CP046172">
    <property type="protein sequence ID" value="QIS08255.1"/>
    <property type="molecule type" value="Genomic_DNA"/>
</dbReference>